<dbReference type="PANTHER" id="PTHR40257:SF1">
    <property type="entry name" value="DUF1330 DOMAIN-CONTAINING PROTEIN"/>
    <property type="match status" value="1"/>
</dbReference>
<dbReference type="Proteomes" id="UP000471126">
    <property type="component" value="Unassembled WGS sequence"/>
</dbReference>
<dbReference type="EMBL" id="JAAGWE010000043">
    <property type="protein sequence ID" value="NEM08678.1"/>
    <property type="molecule type" value="Genomic_DNA"/>
</dbReference>
<organism evidence="1 2">
    <name type="scientific">Geodermatophilus normandii</name>
    <dbReference type="NCBI Taxonomy" id="1137989"/>
    <lineage>
        <taxon>Bacteria</taxon>
        <taxon>Bacillati</taxon>
        <taxon>Actinomycetota</taxon>
        <taxon>Actinomycetes</taxon>
        <taxon>Geodermatophilales</taxon>
        <taxon>Geodermatophilaceae</taxon>
        <taxon>Geodermatophilus</taxon>
    </lineage>
</organism>
<dbReference type="AlphaFoldDB" id="A0A6P0GMT5"/>
<dbReference type="RefSeq" id="WP_163478925.1">
    <property type="nucleotide sequence ID" value="NZ_JAAGWE010000043.1"/>
</dbReference>
<dbReference type="Gene3D" id="3.30.70.100">
    <property type="match status" value="1"/>
</dbReference>
<name>A0A6P0GMT5_9ACTN</name>
<gene>
    <name evidence="1" type="ORF">GCU54_22190</name>
</gene>
<evidence type="ECO:0000313" key="1">
    <source>
        <dbReference type="EMBL" id="NEM08678.1"/>
    </source>
</evidence>
<sequence length="136" mass="14961">MTDDALEEFLAEDPGGPVIMLNLLRYVPDTGRADYLAYIAHTQTISGRYGTEPLFWGDGRTPLVTDDEQVWDSVLLVRYPSRQAFADMMGDPAHLAGAHLRTRTRTRTRALVAAVLQPTDQRLARPTPAGPGEGNP</sequence>
<comment type="caution">
    <text evidence="1">The sequence shown here is derived from an EMBL/GenBank/DDBJ whole genome shotgun (WGS) entry which is preliminary data.</text>
</comment>
<reference evidence="1 2" key="1">
    <citation type="submission" date="2019-12" db="EMBL/GenBank/DDBJ databases">
        <title>WGS of CPCC 203550 I12A-02606.</title>
        <authorList>
            <person name="Jiang Z."/>
        </authorList>
    </citation>
    <scope>NUCLEOTIDE SEQUENCE [LARGE SCALE GENOMIC DNA]</scope>
    <source>
        <strain evidence="1 2">I12A-02606</strain>
    </source>
</reference>
<dbReference type="SUPFAM" id="SSF54909">
    <property type="entry name" value="Dimeric alpha+beta barrel"/>
    <property type="match status" value="1"/>
</dbReference>
<evidence type="ECO:0008006" key="3">
    <source>
        <dbReference type="Google" id="ProtNLM"/>
    </source>
</evidence>
<dbReference type="InterPro" id="IPR011008">
    <property type="entry name" value="Dimeric_a/b-barrel"/>
</dbReference>
<accession>A0A6P0GMT5</accession>
<protein>
    <recommendedName>
        <fullName evidence="3">DUF1330 domain-containing protein</fullName>
    </recommendedName>
</protein>
<evidence type="ECO:0000313" key="2">
    <source>
        <dbReference type="Proteomes" id="UP000471126"/>
    </source>
</evidence>
<proteinExistence type="predicted"/>
<dbReference type="PANTHER" id="PTHR40257">
    <property type="match status" value="1"/>
</dbReference>